<name>A0ABM3MFH4_GALME</name>
<keyword evidence="1" id="KW-1133">Transmembrane helix</keyword>
<dbReference type="Proteomes" id="UP001652740">
    <property type="component" value="Unplaced"/>
</dbReference>
<organism evidence="2 3">
    <name type="scientific">Galleria mellonella</name>
    <name type="common">Greater wax moth</name>
    <dbReference type="NCBI Taxonomy" id="7137"/>
    <lineage>
        <taxon>Eukaryota</taxon>
        <taxon>Metazoa</taxon>
        <taxon>Ecdysozoa</taxon>
        <taxon>Arthropoda</taxon>
        <taxon>Hexapoda</taxon>
        <taxon>Insecta</taxon>
        <taxon>Pterygota</taxon>
        <taxon>Neoptera</taxon>
        <taxon>Endopterygota</taxon>
        <taxon>Lepidoptera</taxon>
        <taxon>Glossata</taxon>
        <taxon>Ditrysia</taxon>
        <taxon>Pyraloidea</taxon>
        <taxon>Pyralidae</taxon>
        <taxon>Galleriinae</taxon>
        <taxon>Galleria</taxon>
    </lineage>
</organism>
<feature type="transmembrane region" description="Helical" evidence="1">
    <location>
        <begin position="161"/>
        <end position="185"/>
    </location>
</feature>
<feature type="transmembrane region" description="Helical" evidence="1">
    <location>
        <begin position="43"/>
        <end position="66"/>
    </location>
</feature>
<evidence type="ECO:0000313" key="3">
    <source>
        <dbReference type="RefSeq" id="XP_052749904.1"/>
    </source>
</evidence>
<protein>
    <submittedName>
        <fullName evidence="3">Uncharacterized protein LOC128200461</fullName>
    </submittedName>
</protein>
<keyword evidence="2" id="KW-1185">Reference proteome</keyword>
<keyword evidence="1" id="KW-0472">Membrane</keyword>
<keyword evidence="1" id="KW-0812">Transmembrane</keyword>
<evidence type="ECO:0000256" key="1">
    <source>
        <dbReference type="SAM" id="Phobius"/>
    </source>
</evidence>
<evidence type="ECO:0000313" key="2">
    <source>
        <dbReference type="Proteomes" id="UP001652740"/>
    </source>
</evidence>
<sequence length="231" mass="26733">MNNRMDETSISYDNMSNPPISRPVFAKCLFCIPLRMGCLILGYLNLIATVLSIIAITGITLVLGYATHGFDHFDQPTEINLQQHPEFSKNSLRNFLILIEIFIAIALLMNFAWIVVDIACLIGVHKKRVGLFRLYISFASLRLIFILVGILYLVATNRSSLMAFAVEMFNFVLTAYFILIYYMYVKQTNIEENDKIYTISSHYNNNISDIYPTFIDKRKFVVYDKYINSYY</sequence>
<gene>
    <name evidence="3" type="primary">LOC128200461</name>
</gene>
<proteinExistence type="predicted"/>
<accession>A0ABM3MFH4</accession>
<feature type="transmembrane region" description="Helical" evidence="1">
    <location>
        <begin position="134"/>
        <end position="155"/>
    </location>
</feature>
<feature type="transmembrane region" description="Helical" evidence="1">
    <location>
        <begin position="95"/>
        <end position="122"/>
    </location>
</feature>
<reference evidence="3" key="1">
    <citation type="submission" date="2025-08" db="UniProtKB">
        <authorList>
            <consortium name="RefSeq"/>
        </authorList>
    </citation>
    <scope>IDENTIFICATION</scope>
    <source>
        <tissue evidence="3">Whole larvae</tissue>
    </source>
</reference>
<dbReference type="RefSeq" id="XP_052749904.1">
    <property type="nucleotide sequence ID" value="XM_052893944.1"/>
</dbReference>
<dbReference type="GeneID" id="128200461"/>